<comment type="caution">
    <text evidence="6">The sequence shown here is derived from an EMBL/GenBank/DDBJ whole genome shotgun (WGS) entry which is preliminary data.</text>
</comment>
<dbReference type="SUPFAM" id="SSF55785">
    <property type="entry name" value="PYP-like sensor domain (PAS domain)"/>
    <property type="match status" value="1"/>
</dbReference>
<proteinExistence type="predicted"/>
<dbReference type="EMBL" id="JAMPKM010000012">
    <property type="protein sequence ID" value="MEP0819185.1"/>
    <property type="molecule type" value="Genomic_DNA"/>
</dbReference>
<dbReference type="InterPro" id="IPR000700">
    <property type="entry name" value="PAS-assoc_C"/>
</dbReference>
<dbReference type="InterPro" id="IPR043128">
    <property type="entry name" value="Rev_trsase/Diguanyl_cyclase"/>
</dbReference>
<dbReference type="InterPro" id="IPR029787">
    <property type="entry name" value="Nucleotide_cyclase"/>
</dbReference>
<dbReference type="InterPro" id="IPR000160">
    <property type="entry name" value="GGDEF_dom"/>
</dbReference>
<protein>
    <submittedName>
        <fullName evidence="6">Diguanylate cyclase</fullName>
        <ecNumber evidence="6">2.7.7.65</ecNumber>
    </submittedName>
</protein>
<keyword evidence="2" id="KW-0812">Transmembrane</keyword>
<dbReference type="NCBIfam" id="TIGR00254">
    <property type="entry name" value="GGDEF"/>
    <property type="match status" value="1"/>
</dbReference>
<feature type="domain" description="GGDEF" evidence="5">
    <location>
        <begin position="412"/>
        <end position="545"/>
    </location>
</feature>
<evidence type="ECO:0000256" key="1">
    <source>
        <dbReference type="SAM" id="Coils"/>
    </source>
</evidence>
<dbReference type="Pfam" id="PF00990">
    <property type="entry name" value="GGDEF"/>
    <property type="match status" value="1"/>
</dbReference>
<keyword evidence="6" id="KW-0808">Transferase</keyword>
<dbReference type="PROSITE" id="PS50112">
    <property type="entry name" value="PAS"/>
    <property type="match status" value="1"/>
</dbReference>
<dbReference type="GO" id="GO:0052621">
    <property type="term" value="F:diguanylate cyclase activity"/>
    <property type="evidence" value="ECO:0007669"/>
    <property type="project" value="UniProtKB-EC"/>
</dbReference>
<gene>
    <name evidence="6" type="ORF">NC998_18960</name>
</gene>
<evidence type="ECO:0000259" key="5">
    <source>
        <dbReference type="PROSITE" id="PS50887"/>
    </source>
</evidence>
<dbReference type="InterPro" id="IPR035965">
    <property type="entry name" value="PAS-like_dom_sf"/>
</dbReference>
<dbReference type="RefSeq" id="WP_190432317.1">
    <property type="nucleotide sequence ID" value="NZ_JAMPKM010000012.1"/>
</dbReference>
<dbReference type="Gene3D" id="3.30.450.20">
    <property type="entry name" value="PAS domain"/>
    <property type="match status" value="1"/>
</dbReference>
<feature type="transmembrane region" description="Helical" evidence="2">
    <location>
        <begin position="156"/>
        <end position="178"/>
    </location>
</feature>
<evidence type="ECO:0000313" key="6">
    <source>
        <dbReference type="EMBL" id="MEP0819185.1"/>
    </source>
</evidence>
<dbReference type="InterPro" id="IPR031621">
    <property type="entry name" value="HisKA_7TM"/>
</dbReference>
<reference evidence="6 7" key="1">
    <citation type="submission" date="2022-04" db="EMBL/GenBank/DDBJ databases">
        <title>Positive selection, recombination, and allopatry shape intraspecific diversity of widespread and dominant cyanobacteria.</title>
        <authorList>
            <person name="Wei J."/>
            <person name="Shu W."/>
            <person name="Hu C."/>
        </authorList>
    </citation>
    <scope>NUCLEOTIDE SEQUENCE [LARGE SCALE GENOMIC DNA]</scope>
    <source>
        <strain evidence="6 7">GB2-A4</strain>
    </source>
</reference>
<dbReference type="CDD" id="cd01949">
    <property type="entry name" value="GGDEF"/>
    <property type="match status" value="1"/>
</dbReference>
<keyword evidence="2" id="KW-1133">Transmembrane helix</keyword>
<dbReference type="PANTHER" id="PTHR45138:SF9">
    <property type="entry name" value="DIGUANYLATE CYCLASE DGCM-RELATED"/>
    <property type="match status" value="1"/>
</dbReference>
<feature type="transmembrane region" description="Helical" evidence="2">
    <location>
        <begin position="49"/>
        <end position="69"/>
    </location>
</feature>
<dbReference type="InterPro" id="IPR000014">
    <property type="entry name" value="PAS"/>
</dbReference>
<dbReference type="InterPro" id="IPR013656">
    <property type="entry name" value="PAS_4"/>
</dbReference>
<feature type="domain" description="PAS" evidence="3">
    <location>
        <begin position="250"/>
        <end position="279"/>
    </location>
</feature>
<keyword evidence="1" id="KW-0175">Coiled coil</keyword>
<feature type="coiled-coil region" evidence="1">
    <location>
        <begin position="350"/>
        <end position="381"/>
    </location>
</feature>
<sequence>MGFPTLHHNVGIPHLNPYCYLLGLTALISLVSAYAAWQRRTTAPASRPFLLMMLAIAGYATVAALEAAATTLSSKILWSKLEYVGSGSVITLFLIFATHFTHRKNWLTPKALAWLWVVPILNVILVMTNSWHHWVWTGFLWSSARSNLLIYQHGPGFFWIMACVYAYTLAGAFLLLQAALRPSLLYRRQAIMALASAMIPLIGGSAYMLKLTPPGLNITPMSFMLSGLIYSANLFRFQLFDLVPVARDTLVESMSDGVLVLDQQNRIVDINPAARELLGTTVACVGQPAAKSLLQWQDIARRCYDSGDHRLAIAREGKPLRYIELRTTPLRDRAQHITGRLIILRDVTERHQAELDLQQANHRLQNQLLEIEVLQTQLREQAIRDVLTGLFNRRYLEETFPRELARATRKSYPITVALLDIDHFKQINDTFGHLGGDRVLQAFGELLRCHSRSSDIACRYGGEEFVLFMPRMPLDLAYRRIEKIRLAWEATLVEFGGQQIQSTVSGGVSTFPPEGRTIDCLLHLADQALYAAKAAGRNCIKHGFYQPLDQFSVRCGNHQL</sequence>
<feature type="transmembrane region" description="Helical" evidence="2">
    <location>
        <begin position="190"/>
        <end position="209"/>
    </location>
</feature>
<dbReference type="InterPro" id="IPR050469">
    <property type="entry name" value="Diguanylate_Cyclase"/>
</dbReference>
<feature type="transmembrane region" description="Helical" evidence="2">
    <location>
        <begin position="112"/>
        <end position="136"/>
    </location>
</feature>
<dbReference type="Pfam" id="PF08448">
    <property type="entry name" value="PAS_4"/>
    <property type="match status" value="1"/>
</dbReference>
<evidence type="ECO:0000259" key="3">
    <source>
        <dbReference type="PROSITE" id="PS50112"/>
    </source>
</evidence>
<dbReference type="PROSITE" id="PS50113">
    <property type="entry name" value="PAC"/>
    <property type="match status" value="1"/>
</dbReference>
<evidence type="ECO:0000259" key="4">
    <source>
        <dbReference type="PROSITE" id="PS50113"/>
    </source>
</evidence>
<dbReference type="PANTHER" id="PTHR45138">
    <property type="entry name" value="REGULATORY COMPONENTS OF SENSORY TRANSDUCTION SYSTEM"/>
    <property type="match status" value="1"/>
</dbReference>
<evidence type="ECO:0000313" key="7">
    <source>
        <dbReference type="Proteomes" id="UP001464891"/>
    </source>
</evidence>
<dbReference type="Proteomes" id="UP001464891">
    <property type="component" value="Unassembled WGS sequence"/>
</dbReference>
<keyword evidence="7" id="KW-1185">Reference proteome</keyword>
<name>A0ABV0JDP1_9CYAN</name>
<dbReference type="Pfam" id="PF16927">
    <property type="entry name" value="HisKA_7TM"/>
    <property type="match status" value="1"/>
</dbReference>
<dbReference type="NCBIfam" id="TIGR00229">
    <property type="entry name" value="sensory_box"/>
    <property type="match status" value="1"/>
</dbReference>
<feature type="domain" description="PAC" evidence="4">
    <location>
        <begin position="305"/>
        <end position="359"/>
    </location>
</feature>
<dbReference type="Gene3D" id="3.30.70.270">
    <property type="match status" value="1"/>
</dbReference>
<feature type="transmembrane region" description="Helical" evidence="2">
    <location>
        <begin position="20"/>
        <end position="37"/>
    </location>
</feature>
<feature type="transmembrane region" description="Helical" evidence="2">
    <location>
        <begin position="81"/>
        <end position="100"/>
    </location>
</feature>
<organism evidence="6 7">
    <name type="scientific">Trichocoleus desertorum GB2-A4</name>
    <dbReference type="NCBI Taxonomy" id="2933944"/>
    <lineage>
        <taxon>Bacteria</taxon>
        <taxon>Bacillati</taxon>
        <taxon>Cyanobacteriota</taxon>
        <taxon>Cyanophyceae</taxon>
        <taxon>Leptolyngbyales</taxon>
        <taxon>Trichocoleusaceae</taxon>
        <taxon>Trichocoleus</taxon>
    </lineage>
</organism>
<keyword evidence="6" id="KW-0548">Nucleotidyltransferase</keyword>
<evidence type="ECO:0000256" key="2">
    <source>
        <dbReference type="SAM" id="Phobius"/>
    </source>
</evidence>
<dbReference type="PROSITE" id="PS50887">
    <property type="entry name" value="GGDEF"/>
    <property type="match status" value="1"/>
</dbReference>
<accession>A0ABV0JDP1</accession>
<keyword evidence="2" id="KW-0472">Membrane</keyword>
<dbReference type="SMART" id="SM00267">
    <property type="entry name" value="GGDEF"/>
    <property type="match status" value="1"/>
</dbReference>
<dbReference type="SUPFAM" id="SSF55073">
    <property type="entry name" value="Nucleotide cyclase"/>
    <property type="match status" value="1"/>
</dbReference>
<dbReference type="EC" id="2.7.7.65" evidence="6"/>
<dbReference type="CDD" id="cd00130">
    <property type="entry name" value="PAS"/>
    <property type="match status" value="1"/>
</dbReference>